<evidence type="ECO:0000256" key="1">
    <source>
        <dbReference type="ARBA" id="ARBA00023015"/>
    </source>
</evidence>
<keyword evidence="3" id="KW-0804">Transcription</keyword>
<dbReference type="EMBL" id="AP023423">
    <property type="protein sequence ID" value="BCK86795.1"/>
    <property type="molecule type" value="Genomic_DNA"/>
</dbReference>
<evidence type="ECO:0000259" key="4">
    <source>
        <dbReference type="PROSITE" id="PS50995"/>
    </source>
</evidence>
<dbReference type="SMART" id="SM00347">
    <property type="entry name" value="HTH_MARR"/>
    <property type="match status" value="1"/>
</dbReference>
<organism evidence="5 6">
    <name type="scientific">Sideroxyarcus emersonii</name>
    <dbReference type="NCBI Taxonomy" id="2764705"/>
    <lineage>
        <taxon>Bacteria</taxon>
        <taxon>Pseudomonadati</taxon>
        <taxon>Pseudomonadota</taxon>
        <taxon>Betaproteobacteria</taxon>
        <taxon>Nitrosomonadales</taxon>
        <taxon>Gallionellaceae</taxon>
        <taxon>Sideroxyarcus</taxon>
    </lineage>
</organism>
<accession>A0AAN1X8C5</accession>
<feature type="domain" description="HTH marR-type" evidence="4">
    <location>
        <begin position="3"/>
        <end position="135"/>
    </location>
</feature>
<dbReference type="PROSITE" id="PS50995">
    <property type="entry name" value="HTH_MARR_2"/>
    <property type="match status" value="1"/>
</dbReference>
<gene>
    <name evidence="5" type="ORF">MIZ01_0561</name>
</gene>
<dbReference type="InterPro" id="IPR036388">
    <property type="entry name" value="WH-like_DNA-bd_sf"/>
</dbReference>
<dbReference type="RefSeq" id="WP_237247957.1">
    <property type="nucleotide sequence ID" value="NZ_AP023423.1"/>
</dbReference>
<evidence type="ECO:0000313" key="5">
    <source>
        <dbReference type="EMBL" id="BCK86795.1"/>
    </source>
</evidence>
<proteinExistence type="predicted"/>
<dbReference type="Pfam" id="PF01047">
    <property type="entry name" value="MarR"/>
    <property type="match status" value="1"/>
</dbReference>
<evidence type="ECO:0000256" key="3">
    <source>
        <dbReference type="ARBA" id="ARBA00023163"/>
    </source>
</evidence>
<name>A0AAN1X8C5_9PROT</name>
<keyword evidence="1" id="KW-0805">Transcription regulation</keyword>
<dbReference type="AlphaFoldDB" id="A0AAN1X8C5"/>
<dbReference type="GO" id="GO:0003677">
    <property type="term" value="F:DNA binding"/>
    <property type="evidence" value="ECO:0007669"/>
    <property type="project" value="UniProtKB-KW"/>
</dbReference>
<evidence type="ECO:0000256" key="2">
    <source>
        <dbReference type="ARBA" id="ARBA00023125"/>
    </source>
</evidence>
<keyword evidence="6" id="KW-1185">Reference proteome</keyword>
<dbReference type="Gene3D" id="1.10.10.10">
    <property type="entry name" value="Winged helix-like DNA-binding domain superfamily/Winged helix DNA-binding domain"/>
    <property type="match status" value="1"/>
</dbReference>
<dbReference type="PANTHER" id="PTHR42756:SF1">
    <property type="entry name" value="TRANSCRIPTIONAL REPRESSOR OF EMRAB OPERON"/>
    <property type="match status" value="1"/>
</dbReference>
<sequence>MFSENLWFVLRNTSQLLARNIRQDISGMALTFLQIRVLIGISYREGIRQVDLADGMDVQPITLVHAIDQLAKIGLVERRKDPDDRRAYQLFLTPAASPYLSAIEEVVAAIQTDMLRGLSKEQVSLLSSALQIMRDNLASRLLEQAK</sequence>
<evidence type="ECO:0000313" key="6">
    <source>
        <dbReference type="Proteomes" id="UP001320326"/>
    </source>
</evidence>
<dbReference type="PRINTS" id="PR00598">
    <property type="entry name" value="HTHMARR"/>
</dbReference>
<dbReference type="KEGG" id="seme:MIZ01_0561"/>
<dbReference type="InterPro" id="IPR000835">
    <property type="entry name" value="HTH_MarR-typ"/>
</dbReference>
<keyword evidence="2" id="KW-0238">DNA-binding</keyword>
<reference evidence="5 6" key="1">
    <citation type="journal article" date="2022" name="Int. J. Syst. Evol. Microbiol.">
        <title>&lt;i&gt;Sideroxyarcus emersonii&lt;/i&gt; gen. nov. sp. nov., a neutrophilic, microaerobic iron- and thiosulfate-oxidizing bacterium isolated from iron-rich wetland sediment.</title>
        <authorList>
            <person name="Kato S."/>
            <person name="Itoh T."/>
            <person name="Iino T."/>
            <person name="Ohkuma M."/>
        </authorList>
    </citation>
    <scope>NUCLEOTIDE SEQUENCE [LARGE SCALE GENOMIC DNA]</scope>
    <source>
        <strain evidence="5 6">MIZ01</strain>
    </source>
</reference>
<dbReference type="SUPFAM" id="SSF46785">
    <property type="entry name" value="Winged helix' DNA-binding domain"/>
    <property type="match status" value="1"/>
</dbReference>
<dbReference type="GO" id="GO:0003700">
    <property type="term" value="F:DNA-binding transcription factor activity"/>
    <property type="evidence" value="ECO:0007669"/>
    <property type="project" value="InterPro"/>
</dbReference>
<dbReference type="InterPro" id="IPR036390">
    <property type="entry name" value="WH_DNA-bd_sf"/>
</dbReference>
<dbReference type="Proteomes" id="UP001320326">
    <property type="component" value="Chromosome"/>
</dbReference>
<dbReference type="PANTHER" id="PTHR42756">
    <property type="entry name" value="TRANSCRIPTIONAL REGULATOR, MARR"/>
    <property type="match status" value="1"/>
</dbReference>
<protein>
    <submittedName>
        <fullName evidence="5">Transcriptional regulator SlyA</fullName>
    </submittedName>
</protein>